<dbReference type="PROSITE" id="PS00061">
    <property type="entry name" value="ADH_SHORT"/>
    <property type="match status" value="1"/>
</dbReference>
<keyword evidence="2" id="KW-0560">Oxidoreductase</keyword>
<dbReference type="PANTHER" id="PTHR24321:SF8">
    <property type="entry name" value="ESTRADIOL 17-BETA-DEHYDROGENASE 8-RELATED"/>
    <property type="match status" value="1"/>
</dbReference>
<evidence type="ECO:0000313" key="9">
    <source>
        <dbReference type="EMBL" id="CAB4973816.1"/>
    </source>
</evidence>
<dbReference type="CDD" id="cd05233">
    <property type="entry name" value="SDR_c"/>
    <property type="match status" value="1"/>
</dbReference>
<dbReference type="EMBL" id="CAEZZR010000035">
    <property type="protein sequence ID" value="CAB4770243.1"/>
    <property type="molecule type" value="Genomic_DNA"/>
</dbReference>
<evidence type="ECO:0000313" key="6">
    <source>
        <dbReference type="EMBL" id="CAB4823649.1"/>
    </source>
</evidence>
<evidence type="ECO:0000256" key="1">
    <source>
        <dbReference type="ARBA" id="ARBA00006484"/>
    </source>
</evidence>
<reference evidence="4" key="1">
    <citation type="submission" date="2020-05" db="EMBL/GenBank/DDBJ databases">
        <authorList>
            <person name="Chiriac C."/>
            <person name="Salcher M."/>
            <person name="Ghai R."/>
            <person name="Kavagutti S V."/>
        </authorList>
    </citation>
    <scope>NUCLEOTIDE SEQUENCE</scope>
</reference>
<dbReference type="AlphaFoldDB" id="A0A6J6PGG6"/>
<dbReference type="EMBL" id="CAEZWO010000003">
    <property type="protein sequence ID" value="CAB4649647.1"/>
    <property type="molecule type" value="Genomic_DNA"/>
</dbReference>
<accession>A0A6J6PGG6</accession>
<dbReference type="EMBL" id="CAFBMY010000016">
    <property type="protein sequence ID" value="CAB4917713.1"/>
    <property type="molecule type" value="Genomic_DNA"/>
</dbReference>
<dbReference type="GO" id="GO:0016491">
    <property type="term" value="F:oxidoreductase activity"/>
    <property type="evidence" value="ECO:0007669"/>
    <property type="project" value="UniProtKB-KW"/>
</dbReference>
<evidence type="ECO:0000313" key="4">
    <source>
        <dbReference type="EMBL" id="CAB4695424.1"/>
    </source>
</evidence>
<name>A0A6J6PGG6_9ZZZZ</name>
<dbReference type="EMBL" id="CAFBOJ010000022">
    <property type="protein sequence ID" value="CAB4973816.1"/>
    <property type="molecule type" value="Genomic_DNA"/>
</dbReference>
<sequence length="260" mass="28150">MQGQREKMRLKGEHLLITGGAQGIGEAIVISAVQEGARVSFVDIDDAHSIALVKLLTDQGHQVQFQHGDVSTFATFQSAFDKLTDSFGPVTVAVSNAGRNSYADPVEYADEEWESFFALDLKSTWYLAKLCLPHMRKVGKGSIVNIASIHGRMTTPNFFPYSAAKHGIVGMTRNLALDEAKHGIRVNSVSPGYTMTPLLKSYFELFPEAAANAVSVQPMGRVGQPNEIAKVVTFVLSDEASFINGADLMVDGGLHARYAS</sequence>
<comment type="similarity">
    <text evidence="1">Belongs to the short-chain dehydrogenases/reductases (SDR) family.</text>
</comment>
<dbReference type="InterPro" id="IPR036291">
    <property type="entry name" value="NAD(P)-bd_dom_sf"/>
</dbReference>
<evidence type="ECO:0000313" key="8">
    <source>
        <dbReference type="EMBL" id="CAB4917713.1"/>
    </source>
</evidence>
<dbReference type="FunFam" id="3.40.50.720:FF:000084">
    <property type="entry name" value="Short-chain dehydrogenase reductase"/>
    <property type="match status" value="1"/>
</dbReference>
<dbReference type="Gene3D" id="3.40.50.720">
    <property type="entry name" value="NAD(P)-binding Rossmann-like Domain"/>
    <property type="match status" value="1"/>
</dbReference>
<dbReference type="EMBL" id="CAFBRB010000097">
    <property type="protein sequence ID" value="CAB5076229.1"/>
    <property type="molecule type" value="Genomic_DNA"/>
</dbReference>
<dbReference type="SUPFAM" id="SSF51735">
    <property type="entry name" value="NAD(P)-binding Rossmann-fold domains"/>
    <property type="match status" value="1"/>
</dbReference>
<dbReference type="EMBL" id="CAFBQK010000005">
    <property type="protein sequence ID" value="CAB5045886.1"/>
    <property type="molecule type" value="Genomic_DNA"/>
</dbReference>
<dbReference type="EMBL" id="CAEZYB010000009">
    <property type="protein sequence ID" value="CAB4695424.1"/>
    <property type="molecule type" value="Genomic_DNA"/>
</dbReference>
<evidence type="ECO:0000313" key="7">
    <source>
        <dbReference type="EMBL" id="CAB4843040.1"/>
    </source>
</evidence>
<evidence type="ECO:0000313" key="10">
    <source>
        <dbReference type="EMBL" id="CAB5045886.1"/>
    </source>
</evidence>
<dbReference type="InterPro" id="IPR002347">
    <property type="entry name" value="SDR_fam"/>
</dbReference>
<dbReference type="InterPro" id="IPR020904">
    <property type="entry name" value="Sc_DH/Rdtase_CS"/>
</dbReference>
<evidence type="ECO:0000256" key="2">
    <source>
        <dbReference type="ARBA" id="ARBA00023002"/>
    </source>
</evidence>
<dbReference type="PRINTS" id="PR00080">
    <property type="entry name" value="SDRFAMILY"/>
</dbReference>
<evidence type="ECO:0000313" key="5">
    <source>
        <dbReference type="EMBL" id="CAB4770243.1"/>
    </source>
</evidence>
<dbReference type="EMBL" id="CAFAZX010000037">
    <property type="protein sequence ID" value="CAB4843040.1"/>
    <property type="molecule type" value="Genomic_DNA"/>
</dbReference>
<organism evidence="4">
    <name type="scientific">freshwater metagenome</name>
    <dbReference type="NCBI Taxonomy" id="449393"/>
    <lineage>
        <taxon>unclassified sequences</taxon>
        <taxon>metagenomes</taxon>
        <taxon>ecological metagenomes</taxon>
    </lineage>
</organism>
<dbReference type="EMBL" id="CAFABI010000026">
    <property type="protein sequence ID" value="CAB4823649.1"/>
    <property type="molecule type" value="Genomic_DNA"/>
</dbReference>
<gene>
    <name evidence="3" type="ORF">UFOPK2254_00067</name>
    <name evidence="4" type="ORF">UFOPK2646_00148</name>
    <name evidence="5" type="ORF">UFOPK2907_00509</name>
    <name evidence="6" type="ORF">UFOPK3197_00363</name>
    <name evidence="7" type="ORF">UFOPK3241_00773</name>
    <name evidence="8" type="ORF">UFOPK3707_00186</name>
    <name evidence="9" type="ORF">UFOPK3937_00326</name>
    <name evidence="10" type="ORF">UFOPK4265_00077</name>
    <name evidence="11" type="ORF">UFOPK4401_00909</name>
</gene>
<evidence type="ECO:0000313" key="3">
    <source>
        <dbReference type="EMBL" id="CAB4649647.1"/>
    </source>
</evidence>
<dbReference type="PANTHER" id="PTHR24321">
    <property type="entry name" value="DEHYDROGENASES, SHORT CHAIN"/>
    <property type="match status" value="1"/>
</dbReference>
<proteinExistence type="inferred from homology"/>
<protein>
    <submittedName>
        <fullName evidence="4">Unannotated protein</fullName>
    </submittedName>
</protein>
<dbReference type="Pfam" id="PF13561">
    <property type="entry name" value="adh_short_C2"/>
    <property type="match status" value="1"/>
</dbReference>
<evidence type="ECO:0000313" key="11">
    <source>
        <dbReference type="EMBL" id="CAB5076229.1"/>
    </source>
</evidence>
<dbReference type="PRINTS" id="PR00081">
    <property type="entry name" value="GDHRDH"/>
</dbReference>